<organism evidence="1 2">
    <name type="scientific">Sutcliffiella horikoshii</name>
    <dbReference type="NCBI Taxonomy" id="79883"/>
    <lineage>
        <taxon>Bacteria</taxon>
        <taxon>Bacillati</taxon>
        <taxon>Bacillota</taxon>
        <taxon>Bacilli</taxon>
        <taxon>Bacillales</taxon>
        <taxon>Bacillaceae</taxon>
        <taxon>Sutcliffiella</taxon>
    </lineage>
</organism>
<dbReference type="RefSeq" id="WP_088019531.1">
    <property type="nucleotide sequence ID" value="NZ_CP020880.1"/>
</dbReference>
<evidence type="ECO:0000313" key="1">
    <source>
        <dbReference type="EMBL" id="ART78034.1"/>
    </source>
</evidence>
<dbReference type="EMBL" id="CP020880">
    <property type="protein sequence ID" value="ART78034.1"/>
    <property type="molecule type" value="Genomic_DNA"/>
</dbReference>
<reference evidence="1 2" key="1">
    <citation type="submission" date="2017-04" db="EMBL/GenBank/DDBJ databases">
        <title>Complete Genome Sequence of the Bacillus horikoshii 20a strain from Cuatro Cienegas, Coahuila, Mexico.</title>
        <authorList>
            <person name="Zarza E."/>
            <person name="Alcaraz L.D."/>
            <person name="Aguilar-Salinas B."/>
            <person name="Islas A."/>
            <person name="Olmedo-Alvarez G."/>
        </authorList>
    </citation>
    <scope>NUCLEOTIDE SEQUENCE [LARGE SCALE GENOMIC DNA]</scope>
    <source>
        <strain evidence="1 2">20a</strain>
    </source>
</reference>
<dbReference type="Proteomes" id="UP000195573">
    <property type="component" value="Chromosome"/>
</dbReference>
<evidence type="ECO:0000313" key="2">
    <source>
        <dbReference type="Proteomes" id="UP000195573"/>
    </source>
</evidence>
<sequence length="116" mass="13937">MVRYKNIKSFFEKCLIKYGYTKEDIPQIAKVNLLIEWGFSNPLKRYGDSPFRLMNALYPGEFKVFDFDSVPQRFWDNPINTRERILEMIGQENINFKNIPSQVTQEMLYRYGFSRC</sequence>
<name>A0ABN4ZII6_9BACI</name>
<dbReference type="GeneID" id="96740534"/>
<accession>A0ABN4ZII6</accession>
<protein>
    <submittedName>
        <fullName evidence="1">Uncharacterized protein</fullName>
    </submittedName>
</protein>
<proteinExistence type="predicted"/>
<gene>
    <name evidence="1" type="ORF">B4U37_19215</name>
</gene>
<keyword evidence="2" id="KW-1185">Reference proteome</keyword>